<feature type="transmembrane region" description="Helical" evidence="1">
    <location>
        <begin position="20"/>
        <end position="39"/>
    </location>
</feature>
<keyword evidence="1" id="KW-0472">Membrane</keyword>
<evidence type="ECO:0000313" key="2">
    <source>
        <dbReference type="EMBL" id="TNB56495.1"/>
    </source>
</evidence>
<dbReference type="GeneID" id="52036734"/>
<evidence type="ECO:0000313" key="4">
    <source>
        <dbReference type="Proteomes" id="UP000306813"/>
    </source>
</evidence>
<reference evidence="3 5" key="2">
    <citation type="submission" date="2019-08" db="EMBL/GenBank/DDBJ databases">
        <title>Rapid identification of Enteric Bacteria from Whole Genome Sequences (WGS) using Average Nucleotide Identity (ANI).</title>
        <authorList>
            <person name="Lane C."/>
        </authorList>
    </citation>
    <scope>NUCLEOTIDE SEQUENCE [LARGE SCALE GENOMIC DNA]</scope>
    <source>
        <strain evidence="3 5">D4984</strain>
    </source>
</reference>
<keyword evidence="5" id="KW-1185">Reference proteome</keyword>
<evidence type="ECO:0000313" key="5">
    <source>
        <dbReference type="Proteomes" id="UP000321317"/>
    </source>
</evidence>
<comment type="caution">
    <text evidence="2">The sequence shown here is derived from an EMBL/GenBank/DDBJ whole genome shotgun (WGS) entry which is preliminary data.</text>
</comment>
<reference evidence="2 4" key="1">
    <citation type="submission" date="2019-05" db="EMBL/GenBank/DDBJ databases">
        <title>Draft genomes of eight strains of Campylobacter helveticus isolated from cats and a dog in New Zealand.</title>
        <authorList>
            <person name="Bojanic K."/>
            <person name="Midwinter A.C."/>
            <person name="Biggs P.J."/>
            <person name="Acke E."/>
            <person name="Cornelius A.J."/>
            <person name="Marshall J.C."/>
        </authorList>
    </citation>
    <scope>NUCLEOTIDE SEQUENCE [LARGE SCALE GENOMIC DNA]</scope>
    <source>
        <strain evidence="2 4">ACP123b</strain>
    </source>
</reference>
<keyword evidence="1" id="KW-1133">Transmembrane helix</keyword>
<evidence type="ECO:0000313" key="3">
    <source>
        <dbReference type="EMBL" id="TXK54259.1"/>
    </source>
</evidence>
<dbReference type="EMBL" id="VDBS01000054">
    <property type="protein sequence ID" value="TNB56495.1"/>
    <property type="molecule type" value="Genomic_DNA"/>
</dbReference>
<accession>A0AAX2UJH1</accession>
<dbReference type="Proteomes" id="UP000306813">
    <property type="component" value="Unassembled WGS sequence"/>
</dbReference>
<keyword evidence="1" id="KW-0812">Transmembrane</keyword>
<dbReference type="Proteomes" id="UP000321317">
    <property type="component" value="Unassembled WGS sequence"/>
</dbReference>
<organism evidence="2 4">
    <name type="scientific">Campylobacter helveticus</name>
    <dbReference type="NCBI Taxonomy" id="28898"/>
    <lineage>
        <taxon>Bacteria</taxon>
        <taxon>Pseudomonadati</taxon>
        <taxon>Campylobacterota</taxon>
        <taxon>Epsilonproteobacteria</taxon>
        <taxon>Campylobacterales</taxon>
        <taxon>Campylobacteraceae</taxon>
        <taxon>Campylobacter</taxon>
    </lineage>
</organism>
<dbReference type="EMBL" id="VRMA01000077">
    <property type="protein sequence ID" value="TXK54259.1"/>
    <property type="molecule type" value="Genomic_DNA"/>
</dbReference>
<evidence type="ECO:0000256" key="1">
    <source>
        <dbReference type="SAM" id="Phobius"/>
    </source>
</evidence>
<dbReference type="KEGG" id="chv:CHELV3228_0830"/>
<protein>
    <submittedName>
        <fullName evidence="2">Uncharacterized protein</fullName>
    </submittedName>
</protein>
<proteinExistence type="predicted"/>
<sequence length="174" mass="20414">MTYSFTKPQKRPLFSLLDRIWIVLFGFAFVFIFFVFVIYEFRIIFTHNAIDNKKEEVILTTQQIKKNEELYLVLLKQSQIAAEFKDKNQNTKDSLKNLFDMTLKTGSISFDSVEQSATMLKLTGVSPTKEMFALLLETPLKSIFDETNTSYYELDNGWYRFVSISKILGMSYER</sequence>
<gene>
    <name evidence="2" type="ORF">FDW42_07335</name>
    <name evidence="3" type="ORF">FVD16_09560</name>
</gene>
<name>A0AAX2UJH1_9BACT</name>
<dbReference type="RefSeq" id="WP_082199675.1">
    <property type="nucleotide sequence ID" value="NZ_CAUWMG010000025.1"/>
</dbReference>
<dbReference type="AlphaFoldDB" id="A0AAX2UJH1"/>